<protein>
    <submittedName>
        <fullName evidence="2">ORFX protein</fullName>
    </submittedName>
</protein>
<sequence>MQRALLIIGLAVNMIALFLGCLGLILKIAVILITGVFVTMLNIFLSVLALVSKPDEDFSQFRERAFAGTPLARHAERPAPLPARGRV</sequence>
<reference evidence="2" key="1">
    <citation type="journal article" date="2023" name="Virology">
        <title>Broadening the host range and genetic diversity of waikaviruses.</title>
        <authorList>
            <person name="Sidharthan V.K."/>
            <person name="Rajeswari V."/>
            <person name="Baranwal V.K."/>
        </authorList>
    </citation>
    <scope>NUCLEOTIDE SEQUENCE</scope>
    <source>
        <strain evidence="2">Salix</strain>
    </source>
</reference>
<feature type="transmembrane region" description="Helical" evidence="1">
    <location>
        <begin position="5"/>
        <end position="25"/>
    </location>
</feature>
<keyword evidence="1" id="KW-1133">Transmembrane helix</keyword>
<accession>A0AA48P9K8</accession>
<evidence type="ECO:0000313" key="2">
    <source>
        <dbReference type="EMBL" id="DBA13292.1"/>
    </source>
</evidence>
<proteinExistence type="predicted"/>
<organism evidence="2">
    <name type="scientific">Ajuga reptans waikavirus</name>
    <dbReference type="NCBI Taxonomy" id="3027334"/>
    <lineage>
        <taxon>Viruses</taxon>
        <taxon>Riboviria</taxon>
        <taxon>Orthornavirae</taxon>
        <taxon>Pisuviricota</taxon>
        <taxon>Pisoniviricetes</taxon>
        <taxon>Picornavirales</taxon>
        <taxon>Secoviridae</taxon>
        <taxon>Waikavirus</taxon>
        <taxon>Ritunrivirus</taxon>
        <taxon>Waikavirus ajugae</taxon>
    </lineage>
</organism>
<evidence type="ECO:0000256" key="1">
    <source>
        <dbReference type="SAM" id="Phobius"/>
    </source>
</evidence>
<dbReference type="PROSITE" id="PS51257">
    <property type="entry name" value="PROKAR_LIPOPROTEIN"/>
    <property type="match status" value="1"/>
</dbReference>
<keyword evidence="1" id="KW-0812">Transmembrane</keyword>
<feature type="transmembrane region" description="Helical" evidence="1">
    <location>
        <begin position="31"/>
        <end position="52"/>
    </location>
</feature>
<name>A0AA48P9K8_9SECO</name>
<dbReference type="EMBL" id="BK062980">
    <property type="protein sequence ID" value="DBA13292.1"/>
    <property type="molecule type" value="Genomic_RNA"/>
</dbReference>
<keyword evidence="1" id="KW-0472">Membrane</keyword>